<feature type="transmembrane region" description="Helical" evidence="7">
    <location>
        <begin position="682"/>
        <end position="701"/>
    </location>
</feature>
<evidence type="ECO:0000313" key="10">
    <source>
        <dbReference type="Proteomes" id="UP000541558"/>
    </source>
</evidence>
<evidence type="ECO:0000256" key="3">
    <source>
        <dbReference type="ARBA" id="ARBA00022692"/>
    </source>
</evidence>
<name>A0A8H5B2J7_9AGAR</name>
<dbReference type="GO" id="GO:0015171">
    <property type="term" value="F:amino acid transmembrane transporter activity"/>
    <property type="evidence" value="ECO:0007669"/>
    <property type="project" value="TreeGrafter"/>
</dbReference>
<feature type="transmembrane region" description="Helical" evidence="7">
    <location>
        <begin position="707"/>
        <end position="730"/>
    </location>
</feature>
<dbReference type="PANTHER" id="PTHR43341:SF9">
    <property type="entry name" value="DICARBOXYLIC AMINO ACID PERMEASE"/>
    <property type="match status" value="1"/>
</dbReference>
<feature type="transmembrane region" description="Helical" evidence="7">
    <location>
        <begin position="486"/>
        <end position="503"/>
    </location>
</feature>
<dbReference type="InterPro" id="IPR050524">
    <property type="entry name" value="APC_YAT"/>
</dbReference>
<evidence type="ECO:0000256" key="1">
    <source>
        <dbReference type="ARBA" id="ARBA00004141"/>
    </source>
</evidence>
<feature type="transmembrane region" description="Helical" evidence="7">
    <location>
        <begin position="452"/>
        <end position="474"/>
    </location>
</feature>
<dbReference type="GO" id="GO:0016020">
    <property type="term" value="C:membrane"/>
    <property type="evidence" value="ECO:0007669"/>
    <property type="project" value="UniProtKB-SubCell"/>
</dbReference>
<dbReference type="OrthoDB" id="10062876at2759"/>
<dbReference type="FunFam" id="1.20.1740.10:FF:000006">
    <property type="entry name" value="General amino acid permease"/>
    <property type="match status" value="1"/>
</dbReference>
<feature type="transmembrane region" description="Helical" evidence="7">
    <location>
        <begin position="579"/>
        <end position="598"/>
    </location>
</feature>
<dbReference type="Pfam" id="PF00378">
    <property type="entry name" value="ECH_1"/>
    <property type="match status" value="1"/>
</dbReference>
<protein>
    <recommendedName>
        <fullName evidence="8">Amino acid permease/ SLC12A domain-containing protein</fullName>
    </recommendedName>
</protein>
<comment type="subcellular location">
    <subcellularLocation>
        <location evidence="1">Membrane</location>
        <topology evidence="1">Multi-pass membrane protein</topology>
    </subcellularLocation>
</comment>
<dbReference type="CDD" id="cd06558">
    <property type="entry name" value="crotonase-like"/>
    <property type="match status" value="1"/>
</dbReference>
<dbReference type="AlphaFoldDB" id="A0A8H5B2J7"/>
<sequence length="851" mass="94423">MEESTITLDISEHIATLTLNRPNTLNSLTRADYNFLANTLREIDANDDVIVTVFQGTGKWFCAGTDVKGRTPEEAVESLGNLRKSLRANVVDTTLDVGQALYTHRKILVAALNGPVLGIMAAFLGYFDFIYALPHVWLATPFTFLGIVAEGGASVSFVNRMGLTMAKEVLIWGKKKKAQELLARGFINKIYPEQSVESFHTVVRNEILYDLEGLDPASILTVKSLIQAGLNEKNNMDGVNLRESYALSGSTPYIKPWHSYPFGKKLKQRYKKGSAETWCFYLLPSFPTSWPRTSLTMSLDEKKIDSENVVERDSFDASDILNEELKEPTKEEESLHRGLKARQISMIALGGAVGTGLIIGSGTALRRGGPLGLLLGYSFVGFVCYLVMVALGEMAAYLPHKRGFAGYATRFVDPALGFALGWNYLAKYLVVTPNNINAAGVVIQWWTTKVHIAVWMVVFIAFIFIINLLGVRVFGELEFWFSSIKVVALIGLLIMGIVVDLGGNPHHDRIGFRYWKAPNGPMGKYLIEQVHDTSLAIFLGFWATLTNALFAYMGTELIGVTVGEAENPRRNIPIAIRRTFFRILVFYVGGVFVIGLIVPSTHPDLFIATKSKAGAAASPFVVAIRLVGIKVLDHIINAAILIFVMSAANSDLYIGSRTLYGLAIEGKAPAIFKRVNRMGVPYPALILCTLFCGLVFLNVSASSGKVFGWFVNLVSTFGALTWMAILYSHIRFMKALEIQGKSRDDLPYKAPFQPWGSWFALGATALITFFKGFDTFMPWNTANFITSYIAVPLFFILWIAYKTSRRTRVIPLAKVDLITGLREIDEEEARYKAEEAARGPRNRIQTLWDSL</sequence>
<feature type="transmembrane region" description="Helical" evidence="7">
    <location>
        <begin position="136"/>
        <end position="158"/>
    </location>
</feature>
<organism evidence="9 10">
    <name type="scientific">Ephemerocybe angulata</name>
    <dbReference type="NCBI Taxonomy" id="980116"/>
    <lineage>
        <taxon>Eukaryota</taxon>
        <taxon>Fungi</taxon>
        <taxon>Dikarya</taxon>
        <taxon>Basidiomycota</taxon>
        <taxon>Agaricomycotina</taxon>
        <taxon>Agaricomycetes</taxon>
        <taxon>Agaricomycetidae</taxon>
        <taxon>Agaricales</taxon>
        <taxon>Agaricineae</taxon>
        <taxon>Psathyrellaceae</taxon>
        <taxon>Ephemerocybe</taxon>
    </lineage>
</organism>
<dbReference type="PROSITE" id="PS00218">
    <property type="entry name" value="AMINO_ACID_PERMEASE_1"/>
    <property type="match status" value="1"/>
</dbReference>
<dbReference type="InterPro" id="IPR004840">
    <property type="entry name" value="Amino_acid_permease_CS"/>
</dbReference>
<dbReference type="SUPFAM" id="SSF52096">
    <property type="entry name" value="ClpP/crotonase"/>
    <property type="match status" value="1"/>
</dbReference>
<feature type="transmembrane region" description="Helical" evidence="7">
    <location>
        <begin position="371"/>
        <end position="392"/>
    </location>
</feature>
<feature type="transmembrane region" description="Helical" evidence="7">
    <location>
        <begin position="404"/>
        <end position="425"/>
    </location>
</feature>
<dbReference type="InterPro" id="IPR029045">
    <property type="entry name" value="ClpP/crotonase-like_dom_sf"/>
</dbReference>
<evidence type="ECO:0000256" key="6">
    <source>
        <dbReference type="ARBA" id="ARBA00023136"/>
    </source>
</evidence>
<dbReference type="Pfam" id="PF00324">
    <property type="entry name" value="AA_permease"/>
    <property type="match status" value="1"/>
</dbReference>
<evidence type="ECO:0000256" key="5">
    <source>
        <dbReference type="ARBA" id="ARBA00022989"/>
    </source>
</evidence>
<keyword evidence="6 7" id="KW-0472">Membrane</keyword>
<feature type="transmembrane region" description="Helical" evidence="7">
    <location>
        <begin position="782"/>
        <end position="801"/>
    </location>
</feature>
<dbReference type="Proteomes" id="UP000541558">
    <property type="component" value="Unassembled WGS sequence"/>
</dbReference>
<keyword evidence="5 7" id="KW-1133">Transmembrane helix</keyword>
<evidence type="ECO:0000259" key="8">
    <source>
        <dbReference type="Pfam" id="PF00324"/>
    </source>
</evidence>
<gene>
    <name evidence="9" type="ORF">D9611_004654</name>
</gene>
<dbReference type="Gene3D" id="1.20.1740.10">
    <property type="entry name" value="Amino acid/polyamine transporter I"/>
    <property type="match status" value="1"/>
</dbReference>
<keyword evidence="2" id="KW-0813">Transport</keyword>
<feature type="transmembrane region" description="Helical" evidence="7">
    <location>
        <begin position="535"/>
        <end position="558"/>
    </location>
</feature>
<dbReference type="PANTHER" id="PTHR43341">
    <property type="entry name" value="AMINO ACID PERMEASE"/>
    <property type="match status" value="1"/>
</dbReference>
<feature type="transmembrane region" description="Helical" evidence="7">
    <location>
        <begin position="107"/>
        <end position="130"/>
    </location>
</feature>
<feature type="transmembrane region" description="Helical" evidence="7">
    <location>
        <begin position="751"/>
        <end position="770"/>
    </location>
</feature>
<feature type="transmembrane region" description="Helical" evidence="7">
    <location>
        <begin position="344"/>
        <end position="365"/>
    </location>
</feature>
<dbReference type="Gene3D" id="3.90.226.10">
    <property type="entry name" value="2-enoyl-CoA Hydratase, Chain A, domain 1"/>
    <property type="match status" value="1"/>
</dbReference>
<evidence type="ECO:0000313" key="9">
    <source>
        <dbReference type="EMBL" id="KAF5315590.1"/>
    </source>
</evidence>
<evidence type="ECO:0000256" key="7">
    <source>
        <dbReference type="SAM" id="Phobius"/>
    </source>
</evidence>
<evidence type="ECO:0000256" key="2">
    <source>
        <dbReference type="ARBA" id="ARBA00022448"/>
    </source>
</evidence>
<keyword evidence="4" id="KW-0029">Amino-acid transport</keyword>
<dbReference type="EMBL" id="JAACJK010000220">
    <property type="protein sequence ID" value="KAF5315590.1"/>
    <property type="molecule type" value="Genomic_DNA"/>
</dbReference>
<reference evidence="9 10" key="1">
    <citation type="journal article" date="2020" name="ISME J.">
        <title>Uncovering the hidden diversity of litter-decomposition mechanisms in mushroom-forming fungi.</title>
        <authorList>
            <person name="Floudas D."/>
            <person name="Bentzer J."/>
            <person name="Ahren D."/>
            <person name="Johansson T."/>
            <person name="Persson P."/>
            <person name="Tunlid A."/>
        </authorList>
    </citation>
    <scope>NUCLEOTIDE SEQUENCE [LARGE SCALE GENOMIC DNA]</scope>
    <source>
        <strain evidence="9 10">CBS 175.51</strain>
    </source>
</reference>
<keyword evidence="10" id="KW-1185">Reference proteome</keyword>
<proteinExistence type="predicted"/>
<evidence type="ECO:0000256" key="4">
    <source>
        <dbReference type="ARBA" id="ARBA00022970"/>
    </source>
</evidence>
<dbReference type="InterPro" id="IPR001753">
    <property type="entry name" value="Enoyl-CoA_hydra/iso"/>
</dbReference>
<dbReference type="InterPro" id="IPR004841">
    <property type="entry name" value="AA-permease/SLC12A_dom"/>
</dbReference>
<accession>A0A8H5B2J7</accession>
<keyword evidence="3 7" id="KW-0812">Transmembrane</keyword>
<feature type="domain" description="Amino acid permease/ SLC12A" evidence="8">
    <location>
        <begin position="344"/>
        <end position="808"/>
    </location>
</feature>
<comment type="caution">
    <text evidence="9">The sequence shown here is derived from an EMBL/GenBank/DDBJ whole genome shotgun (WGS) entry which is preliminary data.</text>
</comment>